<keyword evidence="1" id="KW-0808">Transferase</keyword>
<dbReference type="InterPro" id="IPR020568">
    <property type="entry name" value="Ribosomal_Su5_D2-typ_SF"/>
</dbReference>
<dbReference type="GO" id="GO:0016301">
    <property type="term" value="F:kinase activity"/>
    <property type="evidence" value="ECO:0007669"/>
    <property type="project" value="UniProtKB-KW"/>
</dbReference>
<evidence type="ECO:0000313" key="2">
    <source>
        <dbReference type="Proteomes" id="UP000321367"/>
    </source>
</evidence>
<name>A0A5C6ZQB1_9FLAO</name>
<organism evidence="1 2">
    <name type="scientific">Gillisia hiemivivida</name>
    <dbReference type="NCBI Taxonomy" id="291190"/>
    <lineage>
        <taxon>Bacteria</taxon>
        <taxon>Pseudomonadati</taxon>
        <taxon>Bacteroidota</taxon>
        <taxon>Flavobacteriia</taxon>
        <taxon>Flavobacteriales</taxon>
        <taxon>Flavobacteriaceae</taxon>
        <taxon>Gillisia</taxon>
    </lineage>
</organism>
<dbReference type="InterPro" id="IPR047765">
    <property type="entry name" value="GHMP_GYDIA-like"/>
</dbReference>
<dbReference type="OrthoDB" id="5288719at2"/>
<dbReference type="SUPFAM" id="SSF54211">
    <property type="entry name" value="Ribosomal protein S5 domain 2-like"/>
    <property type="match status" value="1"/>
</dbReference>
<proteinExistence type="predicted"/>
<evidence type="ECO:0000313" key="1">
    <source>
        <dbReference type="EMBL" id="TXD92939.1"/>
    </source>
</evidence>
<dbReference type="EMBL" id="VORY01000015">
    <property type="protein sequence ID" value="TXD92939.1"/>
    <property type="molecule type" value="Genomic_DNA"/>
</dbReference>
<protein>
    <submittedName>
        <fullName evidence="1">GHMP kinase</fullName>
    </submittedName>
</protein>
<keyword evidence="1" id="KW-0418">Kinase</keyword>
<dbReference type="InterPro" id="IPR014721">
    <property type="entry name" value="Ribsml_uS5_D2-typ_fold_subgr"/>
</dbReference>
<keyword evidence="2" id="KW-1185">Reference proteome</keyword>
<reference evidence="1 2" key="1">
    <citation type="submission" date="2019-08" db="EMBL/GenBank/DDBJ databases">
        <title>Genome sequence of Gillisia hiemivivida IC154 (type strain).</title>
        <authorList>
            <person name="Bowman J.P."/>
        </authorList>
    </citation>
    <scope>NUCLEOTIDE SEQUENCE [LARGE SCALE GENOMIC DNA]</scope>
    <source>
        <strain evidence="1 2">IC154</strain>
    </source>
</reference>
<dbReference type="Gene3D" id="3.30.230.10">
    <property type="match status" value="1"/>
</dbReference>
<accession>A0A5C6ZQB1</accession>
<dbReference type="AlphaFoldDB" id="A0A5C6ZQB1"/>
<dbReference type="RefSeq" id="WP_146933200.1">
    <property type="nucleotide sequence ID" value="NZ_CBCSHZ010000020.1"/>
</dbReference>
<dbReference type="NCBIfam" id="NF040656">
    <property type="entry name" value="GHMP_GYDIA"/>
    <property type="match status" value="1"/>
</dbReference>
<sequence>MTTFRSNGKLLITGEYVVLDGAVSLALPTKYGQSLNVEKTHKSGIQWTAYDNENKIWLKVFFNIDELFLKPAVSSLSTISEEASLLKILQAAHSLNPKLLQESEGFNITTNLDFPKNWGLGTSSTLINNIAQWFNIDAYKLLQVTFGGSGYDIAAARHNNAITYELSSEKSNVLNVEFDPIFKEELFFVHLNQKQNSRDSIRHYRDQSKAELQNNISKISGLTSQFLTCGSLKEFELLVEIHETIISKIINTPKVKSDLFQDFDGAIKSLGGWGGDFVLATGAEDAKNYFREKGYNTIIPFTEMAL</sequence>
<comment type="caution">
    <text evidence="1">The sequence shown here is derived from an EMBL/GenBank/DDBJ whole genome shotgun (WGS) entry which is preliminary data.</text>
</comment>
<dbReference type="Proteomes" id="UP000321367">
    <property type="component" value="Unassembled WGS sequence"/>
</dbReference>
<gene>
    <name evidence="1" type="ORF">ES724_11860</name>
</gene>